<comment type="caution">
    <text evidence="7">The sequence shown here is derived from an EMBL/GenBank/DDBJ whole genome shotgun (WGS) entry which is preliminary data.</text>
</comment>
<keyword evidence="4 6" id="KW-1133">Transmembrane helix</keyword>
<dbReference type="EMBL" id="WWEO01000041">
    <property type="protein sequence ID" value="NCD69154.1"/>
    <property type="molecule type" value="Genomic_DNA"/>
</dbReference>
<dbReference type="RefSeq" id="WP_166585142.1">
    <property type="nucleotide sequence ID" value="NZ_WWEO01000041.1"/>
</dbReference>
<dbReference type="Proteomes" id="UP000638732">
    <property type="component" value="Unassembled WGS sequence"/>
</dbReference>
<feature type="transmembrane region" description="Helical" evidence="6">
    <location>
        <begin position="111"/>
        <end position="136"/>
    </location>
</feature>
<keyword evidence="3 6" id="KW-0812">Transmembrane</keyword>
<evidence type="ECO:0000256" key="6">
    <source>
        <dbReference type="SAM" id="Phobius"/>
    </source>
</evidence>
<evidence type="ECO:0000313" key="8">
    <source>
        <dbReference type="Proteomes" id="UP000638732"/>
    </source>
</evidence>
<dbReference type="PANTHER" id="PTHR13353:SF5">
    <property type="entry name" value="TRANSMEMBRANE PROTEIN 19"/>
    <property type="match status" value="1"/>
</dbReference>
<feature type="transmembrane region" description="Helical" evidence="6">
    <location>
        <begin position="217"/>
        <end position="234"/>
    </location>
</feature>
<keyword evidence="8" id="KW-1185">Reference proteome</keyword>
<evidence type="ECO:0000313" key="7">
    <source>
        <dbReference type="EMBL" id="NCD69154.1"/>
    </source>
</evidence>
<keyword evidence="5 6" id="KW-0472">Membrane</keyword>
<dbReference type="PANTHER" id="PTHR13353">
    <property type="entry name" value="TRANSMEMBRANE PROTEIN 19"/>
    <property type="match status" value="1"/>
</dbReference>
<reference evidence="7" key="1">
    <citation type="submission" date="2020-01" db="EMBL/GenBank/DDBJ databases">
        <authorList>
            <person name="Seo Y.L."/>
        </authorList>
    </citation>
    <scope>NUCLEOTIDE SEQUENCE</scope>
    <source>
        <strain evidence="7">R11</strain>
    </source>
</reference>
<evidence type="ECO:0000256" key="5">
    <source>
        <dbReference type="ARBA" id="ARBA00023136"/>
    </source>
</evidence>
<evidence type="ECO:0000256" key="3">
    <source>
        <dbReference type="ARBA" id="ARBA00022692"/>
    </source>
</evidence>
<gene>
    <name evidence="7" type="ORF">GSY63_07285</name>
</gene>
<dbReference type="GO" id="GO:0016020">
    <property type="term" value="C:membrane"/>
    <property type="evidence" value="ECO:0007669"/>
    <property type="project" value="UniProtKB-SubCell"/>
</dbReference>
<reference evidence="7" key="2">
    <citation type="submission" date="2020-10" db="EMBL/GenBank/DDBJ databases">
        <title>Mucilaginibacter sp. nov., isolated from soil.</title>
        <authorList>
            <person name="Jeon C.O."/>
        </authorList>
    </citation>
    <scope>NUCLEOTIDE SEQUENCE</scope>
    <source>
        <strain evidence="7">R11</strain>
    </source>
</reference>
<comment type="similarity">
    <text evidence="2">Belongs to the TMEM19 family.</text>
</comment>
<organism evidence="7 8">
    <name type="scientific">Mucilaginibacter agri</name>
    <dbReference type="NCBI Taxonomy" id="2695265"/>
    <lineage>
        <taxon>Bacteria</taxon>
        <taxon>Pseudomonadati</taxon>
        <taxon>Bacteroidota</taxon>
        <taxon>Sphingobacteriia</taxon>
        <taxon>Sphingobacteriales</taxon>
        <taxon>Sphingobacteriaceae</taxon>
        <taxon>Mucilaginibacter</taxon>
    </lineage>
</organism>
<evidence type="ECO:0000256" key="1">
    <source>
        <dbReference type="ARBA" id="ARBA00004141"/>
    </source>
</evidence>
<feature type="transmembrane region" description="Helical" evidence="6">
    <location>
        <begin position="6"/>
        <end position="22"/>
    </location>
</feature>
<dbReference type="AlphaFoldDB" id="A0A965ZDP7"/>
<sequence length="235" mass="24922">MPIQNYIVYLFLILGMQLSVRFKKLTVPAAITGGITGLLIFQGGGLTGLAMLTLFFILGSVATGWQIRSKQQIGAAERDKGRRTSGQVLANGGIAAILGGVTWLMPQTAAVHHLMMAGSLAAATADTLSSELGTVYGRRFYNIITFKKDQRGLDGVISLEGTLIGTVGAALIAIVYSIGFGWGINFWWIVIAGAVGNIFDSVLGATLERKNLIGNNVVNFLNTLIGAVVCFLLML</sequence>
<evidence type="ECO:0000256" key="2">
    <source>
        <dbReference type="ARBA" id="ARBA00009012"/>
    </source>
</evidence>
<name>A0A965ZDP7_9SPHI</name>
<comment type="subcellular location">
    <subcellularLocation>
        <location evidence="1">Membrane</location>
        <topology evidence="1">Multi-pass membrane protein</topology>
    </subcellularLocation>
</comment>
<evidence type="ECO:0000256" key="4">
    <source>
        <dbReference type="ARBA" id="ARBA00022989"/>
    </source>
</evidence>
<feature type="transmembrane region" description="Helical" evidence="6">
    <location>
        <begin position="186"/>
        <end position="205"/>
    </location>
</feature>
<proteinExistence type="inferred from homology"/>
<feature type="transmembrane region" description="Helical" evidence="6">
    <location>
        <begin position="157"/>
        <end position="180"/>
    </location>
</feature>
<dbReference type="Pfam" id="PF01940">
    <property type="entry name" value="DUF92"/>
    <property type="match status" value="1"/>
</dbReference>
<accession>A0A965ZDP7</accession>
<feature type="transmembrane region" description="Helical" evidence="6">
    <location>
        <begin position="88"/>
        <end position="105"/>
    </location>
</feature>
<protein>
    <submittedName>
        <fullName evidence="7">DUF92 domain-containing protein</fullName>
    </submittedName>
</protein>
<dbReference type="InterPro" id="IPR002794">
    <property type="entry name" value="DUF92_TMEM19"/>
</dbReference>